<dbReference type="AlphaFoldDB" id="A0A162YSL2"/>
<dbReference type="PRINTS" id="PR00036">
    <property type="entry name" value="HTHLACI"/>
</dbReference>
<evidence type="ECO:0000313" key="9">
    <source>
        <dbReference type="Proteomes" id="UP000185680"/>
    </source>
</evidence>
<dbReference type="Proteomes" id="UP000185657">
    <property type="component" value="Unassembled WGS sequence"/>
</dbReference>
<protein>
    <submittedName>
        <fullName evidence="6">LacI family transcriptional regulator</fullName>
    </submittedName>
</protein>
<sequence>MSKKSASSSALRRPTMTDVAKAAGVSQSTVSMVLNNVEGARLAATTRARVLSVAMELGYRLTRRDPVLPAAQAQGVGGRRLVAYLVDELSTSVHPVQSVDGARDAAWQHDCVVSVAVTRGNPAQEAAAIEAFKSHPQLLGFVYSTIFTREVQIPASLAGVPTVLLNCHSAGFSGPVVVPSEVAGGHGATEYLLGKGHTRIAYINGEPWMEAAKDRLKGYRRALATHDIAFDPSLVQDGDWNMSSGYAAARELMRSERPPTAIFCANDLMAMGALDALHEQGIKVPDQVAVMGYDDQEMAQHTRPALSTALLPNYEMGRTALEALLEVARSDPSIKPGARARVLKIECPVVSRDSA</sequence>
<evidence type="ECO:0000313" key="8">
    <source>
        <dbReference type="Proteomes" id="UP000185657"/>
    </source>
</evidence>
<dbReference type="SUPFAM" id="SSF53822">
    <property type="entry name" value="Periplasmic binding protein-like I"/>
    <property type="match status" value="1"/>
</dbReference>
<dbReference type="Gene3D" id="3.40.50.2300">
    <property type="match status" value="2"/>
</dbReference>
<evidence type="ECO:0000259" key="5">
    <source>
        <dbReference type="PROSITE" id="PS50932"/>
    </source>
</evidence>
<proteinExistence type="predicted"/>
<dbReference type="InterPro" id="IPR000843">
    <property type="entry name" value="HTH_LacI"/>
</dbReference>
<accession>A0A162YSL2</accession>
<dbReference type="InterPro" id="IPR046335">
    <property type="entry name" value="LacI/GalR-like_sensor"/>
</dbReference>
<dbReference type="CDD" id="cd01392">
    <property type="entry name" value="HTH_LacI"/>
    <property type="match status" value="1"/>
</dbReference>
<keyword evidence="3" id="KW-0238">DNA-binding</keyword>
<dbReference type="SUPFAM" id="SSF47413">
    <property type="entry name" value="lambda repressor-like DNA-binding domains"/>
    <property type="match status" value="1"/>
</dbReference>
<dbReference type="STRING" id="1763535.LPB072_01720"/>
<dbReference type="GO" id="GO:0000976">
    <property type="term" value="F:transcription cis-regulatory region binding"/>
    <property type="evidence" value="ECO:0007669"/>
    <property type="project" value="TreeGrafter"/>
</dbReference>
<keyword evidence="8" id="KW-1185">Reference proteome</keyword>
<gene>
    <name evidence="6" type="ORF">LPB072_01720</name>
    <name evidence="7" type="ORF">LPB72_19980</name>
</gene>
<reference evidence="7 8" key="1">
    <citation type="submission" date="2016-02" db="EMBL/GenBank/DDBJ databases">
        <title>Draft genome sequence of Hydrogenophaga sp. LPB0072.</title>
        <authorList>
            <person name="Shin S.-K."/>
            <person name="Yi H."/>
        </authorList>
    </citation>
    <scope>NUCLEOTIDE SEQUENCE [LARGE SCALE GENOMIC DNA]</scope>
    <source>
        <strain evidence="7 8">LPB0072</strain>
    </source>
</reference>
<dbReference type="InterPro" id="IPR010982">
    <property type="entry name" value="Lambda_DNA-bd_dom_sf"/>
</dbReference>
<dbReference type="GO" id="GO:0003700">
    <property type="term" value="F:DNA-binding transcription factor activity"/>
    <property type="evidence" value="ECO:0007669"/>
    <property type="project" value="TreeGrafter"/>
</dbReference>
<feature type="domain" description="HTH lacI-type" evidence="5">
    <location>
        <begin position="14"/>
        <end position="78"/>
    </location>
</feature>
<keyword evidence="4" id="KW-0804">Transcription</keyword>
<evidence type="ECO:0000256" key="4">
    <source>
        <dbReference type="ARBA" id="ARBA00023163"/>
    </source>
</evidence>
<dbReference type="SMART" id="SM00354">
    <property type="entry name" value="HTH_LACI"/>
    <property type="match status" value="1"/>
</dbReference>
<evidence type="ECO:0000256" key="1">
    <source>
        <dbReference type="ARBA" id="ARBA00022491"/>
    </source>
</evidence>
<organism evidence="6 9">
    <name type="scientific">Hydrogenophaga crassostreae</name>
    <dbReference type="NCBI Taxonomy" id="1763535"/>
    <lineage>
        <taxon>Bacteria</taxon>
        <taxon>Pseudomonadati</taxon>
        <taxon>Pseudomonadota</taxon>
        <taxon>Betaproteobacteria</taxon>
        <taxon>Burkholderiales</taxon>
        <taxon>Comamonadaceae</taxon>
        <taxon>Hydrogenophaga</taxon>
    </lineage>
</organism>
<dbReference type="KEGG" id="hyl:LPB072_01720"/>
<dbReference type="EMBL" id="LVWD01000037">
    <property type="protein sequence ID" value="OAD39857.1"/>
    <property type="molecule type" value="Genomic_DNA"/>
</dbReference>
<keyword evidence="1" id="KW-0678">Repressor</keyword>
<dbReference type="PANTHER" id="PTHR30146:SF148">
    <property type="entry name" value="HTH-TYPE TRANSCRIPTIONAL REPRESSOR PURR-RELATED"/>
    <property type="match status" value="1"/>
</dbReference>
<dbReference type="PROSITE" id="PS00356">
    <property type="entry name" value="HTH_LACI_1"/>
    <property type="match status" value="1"/>
</dbReference>
<dbReference type="Proteomes" id="UP000185680">
    <property type="component" value="Chromosome"/>
</dbReference>
<dbReference type="InterPro" id="IPR028082">
    <property type="entry name" value="Peripla_BP_I"/>
</dbReference>
<dbReference type="Pfam" id="PF00356">
    <property type="entry name" value="LacI"/>
    <property type="match status" value="1"/>
</dbReference>
<reference evidence="6 9" key="2">
    <citation type="submission" date="2016-10" db="EMBL/GenBank/DDBJ databases">
        <title>Hydorgenophaga sp. LPB0072 isolated from gastropod.</title>
        <authorList>
            <person name="Kim E."/>
            <person name="Yi H."/>
        </authorList>
    </citation>
    <scope>NUCLEOTIDE SEQUENCE [LARGE SCALE GENOMIC DNA]</scope>
    <source>
        <strain evidence="6 9">LPB0072</strain>
    </source>
</reference>
<dbReference type="Pfam" id="PF13377">
    <property type="entry name" value="Peripla_BP_3"/>
    <property type="match status" value="1"/>
</dbReference>
<name>A0A162YSL2_9BURK</name>
<dbReference type="Gene3D" id="1.10.260.40">
    <property type="entry name" value="lambda repressor-like DNA-binding domains"/>
    <property type="match status" value="1"/>
</dbReference>
<dbReference type="PROSITE" id="PS50932">
    <property type="entry name" value="HTH_LACI_2"/>
    <property type="match status" value="1"/>
</dbReference>
<dbReference type="EMBL" id="CP017476">
    <property type="protein sequence ID" value="AOW11765.1"/>
    <property type="molecule type" value="Genomic_DNA"/>
</dbReference>
<dbReference type="RefSeq" id="WP_066095307.1">
    <property type="nucleotide sequence ID" value="NZ_CP017476.1"/>
</dbReference>
<keyword evidence="2" id="KW-0805">Transcription regulation</keyword>
<evidence type="ECO:0000256" key="2">
    <source>
        <dbReference type="ARBA" id="ARBA00023015"/>
    </source>
</evidence>
<dbReference type="CDD" id="cd06288">
    <property type="entry name" value="PBP1_sucrose_transcription_regulator"/>
    <property type="match status" value="1"/>
</dbReference>
<evidence type="ECO:0000256" key="3">
    <source>
        <dbReference type="ARBA" id="ARBA00023125"/>
    </source>
</evidence>
<evidence type="ECO:0000313" key="6">
    <source>
        <dbReference type="EMBL" id="AOW11765.1"/>
    </source>
</evidence>
<evidence type="ECO:0000313" key="7">
    <source>
        <dbReference type="EMBL" id="OAD39857.1"/>
    </source>
</evidence>
<dbReference type="PANTHER" id="PTHR30146">
    <property type="entry name" value="LACI-RELATED TRANSCRIPTIONAL REPRESSOR"/>
    <property type="match status" value="1"/>
</dbReference>